<dbReference type="InterPro" id="IPR006710">
    <property type="entry name" value="Glyco_hydro_43"/>
</dbReference>
<dbReference type="GO" id="GO:0004553">
    <property type="term" value="F:hydrolase activity, hydrolyzing O-glycosyl compounds"/>
    <property type="evidence" value="ECO:0007669"/>
    <property type="project" value="InterPro"/>
</dbReference>
<organism evidence="6 8">
    <name type="scientific">Eisenbergiella massiliensis</name>
    <dbReference type="NCBI Taxonomy" id="1720294"/>
    <lineage>
        <taxon>Bacteria</taxon>
        <taxon>Bacillati</taxon>
        <taxon>Bacillota</taxon>
        <taxon>Clostridia</taxon>
        <taxon>Lachnospirales</taxon>
        <taxon>Lachnospiraceae</taxon>
        <taxon>Eisenbergiella</taxon>
    </lineage>
</organism>
<keyword evidence="3 4" id="KW-0326">Glycosidase</keyword>
<keyword evidence="2 4" id="KW-0378">Hydrolase</keyword>
<dbReference type="OrthoDB" id="9799605at2"/>
<dbReference type="EMBL" id="QVLU01000009">
    <property type="protein sequence ID" value="RGE71616.1"/>
    <property type="molecule type" value="Genomic_DNA"/>
</dbReference>
<proteinExistence type="inferred from homology"/>
<dbReference type="Pfam" id="PF04616">
    <property type="entry name" value="Glyco_hydro_43"/>
    <property type="match status" value="1"/>
</dbReference>
<dbReference type="InterPro" id="IPR023296">
    <property type="entry name" value="Glyco_hydro_beta-prop_sf"/>
</dbReference>
<dbReference type="EMBL" id="QVLV01000001">
    <property type="protein sequence ID" value="RGE64977.1"/>
    <property type="molecule type" value="Genomic_DNA"/>
</dbReference>
<dbReference type="Proteomes" id="UP000261166">
    <property type="component" value="Unassembled WGS sequence"/>
</dbReference>
<sequence length="339" mass="39445">MEEVMHNPNQYKPIPCGVMAGWERVGNEPVFGGAMGTVFDNYVIYEDGIYKMWYSWRPVTCIVYAESTDGRNWTLPKVVLTYDEESEWECSEVSRPTIIHKDGIYHMWYTGHKWCGRHSTSVIGYATSEDGIHWHKYGKPVMVCTQPWEREMIWCPHVIWEEEENKYKMWYSGGATPKAEADAIGYAESEDGINWNKHPNNPVFKPDPNIHWEMYKVSACYVWKQDDWYYMTYLGSDSDMRAANGMARSRDGITGWQRHPDNPVFGECEGEWDCAGVCKVSVLKQEDGYLGWYNGFNHTLEEMGFLVHKGFDFDFPDYGEEREPRRGDGTCCSEINTLY</sequence>
<comment type="caution">
    <text evidence="6">The sequence shown here is derived from an EMBL/GenBank/DDBJ whole genome shotgun (WGS) entry which is preliminary data.</text>
</comment>
<dbReference type="Gene3D" id="2.115.10.20">
    <property type="entry name" value="Glycosyl hydrolase domain, family 43"/>
    <property type="match status" value="2"/>
</dbReference>
<dbReference type="AlphaFoldDB" id="A0A3E3IX17"/>
<reference evidence="6 8" key="1">
    <citation type="submission" date="2018-08" db="EMBL/GenBank/DDBJ databases">
        <title>A genome reference for cultivated species of the human gut microbiota.</title>
        <authorList>
            <person name="Zou Y."/>
            <person name="Xue W."/>
            <person name="Luo G."/>
        </authorList>
    </citation>
    <scope>NUCLEOTIDE SEQUENCE [LARGE SCALE GENOMIC DNA]</scope>
    <source>
        <strain evidence="6 8">AF26-4BH</strain>
        <strain evidence="5">TF05-5AC</strain>
    </source>
</reference>
<comment type="similarity">
    <text evidence="1 4">Belongs to the glycosyl hydrolase 43 family.</text>
</comment>
<name>A0A3E3IX17_9FIRM</name>
<dbReference type="PANTHER" id="PTHR35279:SF1">
    <property type="entry name" value="ARABINANASE_LEVANSUCRASE_INVERTASE"/>
    <property type="match status" value="1"/>
</dbReference>
<evidence type="ECO:0000313" key="7">
    <source>
        <dbReference type="Proteomes" id="UP000260812"/>
    </source>
</evidence>
<dbReference type="Proteomes" id="UP000260812">
    <property type="component" value="Unassembled WGS sequence"/>
</dbReference>
<accession>A0A3E3IX17</accession>
<evidence type="ECO:0000256" key="1">
    <source>
        <dbReference type="ARBA" id="ARBA00009865"/>
    </source>
</evidence>
<evidence type="ECO:0000256" key="2">
    <source>
        <dbReference type="ARBA" id="ARBA00022801"/>
    </source>
</evidence>
<gene>
    <name evidence="6" type="ORF">DWY69_11245</name>
    <name evidence="5" type="ORF">DXC51_01195</name>
</gene>
<evidence type="ECO:0000256" key="4">
    <source>
        <dbReference type="RuleBase" id="RU361187"/>
    </source>
</evidence>
<dbReference type="PANTHER" id="PTHR35279">
    <property type="match status" value="1"/>
</dbReference>
<evidence type="ECO:0000313" key="5">
    <source>
        <dbReference type="EMBL" id="RGE64977.1"/>
    </source>
</evidence>
<evidence type="ECO:0000256" key="3">
    <source>
        <dbReference type="ARBA" id="ARBA00023295"/>
    </source>
</evidence>
<dbReference type="GO" id="GO:0005975">
    <property type="term" value="P:carbohydrate metabolic process"/>
    <property type="evidence" value="ECO:0007669"/>
    <property type="project" value="InterPro"/>
</dbReference>
<protein>
    <recommendedName>
        <fullName evidence="9">Glycosyl hydrolase family 32 N-terminal domain-containing protein</fullName>
    </recommendedName>
</protein>
<dbReference type="SUPFAM" id="SSF75005">
    <property type="entry name" value="Arabinanase/levansucrase/invertase"/>
    <property type="match status" value="1"/>
</dbReference>
<evidence type="ECO:0000313" key="6">
    <source>
        <dbReference type="EMBL" id="RGE71616.1"/>
    </source>
</evidence>
<evidence type="ECO:0000313" key="8">
    <source>
        <dbReference type="Proteomes" id="UP000261166"/>
    </source>
</evidence>
<evidence type="ECO:0008006" key="9">
    <source>
        <dbReference type="Google" id="ProtNLM"/>
    </source>
</evidence>
<keyword evidence="7" id="KW-1185">Reference proteome</keyword>